<dbReference type="PROSITE" id="PS51826">
    <property type="entry name" value="PSBD"/>
    <property type="match status" value="1"/>
</dbReference>
<dbReference type="SUPFAM" id="SSF47005">
    <property type="entry name" value="Peripheral subunit-binding domain of 2-oxo acid dehydrogenase complex"/>
    <property type="match status" value="1"/>
</dbReference>
<evidence type="ECO:0000256" key="10">
    <source>
        <dbReference type="SAM" id="MobiDB-lite"/>
    </source>
</evidence>
<comment type="cofactor">
    <cofactor evidence="1 9">
        <name>(R)-lipoate</name>
        <dbReference type="ChEBI" id="CHEBI:83088"/>
    </cofactor>
</comment>
<feature type="domain" description="Peripheral subunit-binding (PSBD)" evidence="12">
    <location>
        <begin position="147"/>
        <end position="184"/>
    </location>
</feature>
<keyword evidence="6 9" id="KW-0012">Acyltransferase</keyword>
<dbReference type="GO" id="GO:0006086">
    <property type="term" value="P:pyruvate decarboxylation to acetyl-CoA"/>
    <property type="evidence" value="ECO:0007669"/>
    <property type="project" value="TreeGrafter"/>
</dbReference>
<comment type="function">
    <text evidence="7">The pyruvate dehydrogenase complex catalyzes the overall conversion of pyruvate to acetyl-CoA and CO(2). It contains multiple copies of three enzymatic components: pyruvate dehydrogenase (E1), dihydrolipoamide acetyltransferase (E2) and lipoamide dehydrogenase (E3).</text>
</comment>
<name>A0A4P7C0I3_9GAMM</name>
<evidence type="ECO:0000256" key="6">
    <source>
        <dbReference type="ARBA" id="ARBA00023315"/>
    </source>
</evidence>
<comment type="subunit">
    <text evidence="3">Forms a 24-polypeptide structural core with octahedral symmetry.</text>
</comment>
<dbReference type="Pfam" id="PF00364">
    <property type="entry name" value="Biotin_lipoyl"/>
    <property type="match status" value="1"/>
</dbReference>
<protein>
    <recommendedName>
        <fullName evidence="9">Dihydrolipoamide acetyltransferase component of pyruvate dehydrogenase complex</fullName>
        <ecNumber evidence="9">2.3.1.-</ecNumber>
    </recommendedName>
</protein>
<dbReference type="GO" id="GO:0031405">
    <property type="term" value="F:lipoic acid binding"/>
    <property type="evidence" value="ECO:0007669"/>
    <property type="project" value="TreeGrafter"/>
</dbReference>
<reference evidence="13 14" key="1">
    <citation type="submission" date="2019-03" db="EMBL/GenBank/DDBJ databases">
        <title>The genome sequence of Nitrosococcus wardiae strain D1FHST reveals the archetypal metabolic capacity of ammonia-oxidizing Gammaproteobacteria.</title>
        <authorList>
            <person name="Wang L."/>
            <person name="Lim C.K."/>
            <person name="Hanson T.E."/>
            <person name="Dang H."/>
            <person name="Klotz M.G."/>
        </authorList>
    </citation>
    <scope>NUCLEOTIDE SEQUENCE [LARGE SCALE GENOMIC DNA]</scope>
    <source>
        <strain evidence="13 14">D1FHS</strain>
    </source>
</reference>
<feature type="domain" description="Lipoyl-binding" evidence="11">
    <location>
        <begin position="2"/>
        <end position="77"/>
    </location>
</feature>
<dbReference type="KEGG" id="nwr:E3U44_11635"/>
<dbReference type="Gene3D" id="3.30.559.10">
    <property type="entry name" value="Chloramphenicol acetyltransferase-like domain"/>
    <property type="match status" value="1"/>
</dbReference>
<evidence type="ECO:0000256" key="3">
    <source>
        <dbReference type="ARBA" id="ARBA00011484"/>
    </source>
</evidence>
<feature type="region of interest" description="Disordered" evidence="10">
    <location>
        <begin position="107"/>
        <end position="150"/>
    </location>
</feature>
<evidence type="ECO:0000256" key="7">
    <source>
        <dbReference type="ARBA" id="ARBA00025211"/>
    </source>
</evidence>
<keyword evidence="5 9" id="KW-0450">Lipoyl</keyword>
<evidence type="ECO:0000259" key="12">
    <source>
        <dbReference type="PROSITE" id="PS51826"/>
    </source>
</evidence>
<dbReference type="SUPFAM" id="SSF51230">
    <property type="entry name" value="Single hybrid motif"/>
    <property type="match status" value="1"/>
</dbReference>
<evidence type="ECO:0000256" key="5">
    <source>
        <dbReference type="ARBA" id="ARBA00022823"/>
    </source>
</evidence>
<evidence type="ECO:0000313" key="14">
    <source>
        <dbReference type="Proteomes" id="UP000294325"/>
    </source>
</evidence>
<dbReference type="InterPro" id="IPR004167">
    <property type="entry name" value="PSBD"/>
</dbReference>
<feature type="compositionally biased region" description="Basic and acidic residues" evidence="10">
    <location>
        <begin position="85"/>
        <end position="99"/>
    </location>
</feature>
<dbReference type="Gene3D" id="2.40.50.100">
    <property type="match status" value="1"/>
</dbReference>
<evidence type="ECO:0000256" key="2">
    <source>
        <dbReference type="ARBA" id="ARBA00007317"/>
    </source>
</evidence>
<dbReference type="InterPro" id="IPR011053">
    <property type="entry name" value="Single_hybrid_motif"/>
</dbReference>
<dbReference type="SUPFAM" id="SSF52777">
    <property type="entry name" value="CoA-dependent acyltransferases"/>
    <property type="match status" value="1"/>
</dbReference>
<comment type="similarity">
    <text evidence="2 9">Belongs to the 2-oxoacid dehydrogenase family.</text>
</comment>
<dbReference type="PANTHER" id="PTHR43178:SF2">
    <property type="entry name" value="DIHYDROLIPOYLLYSINE-RESIDUE ACETYLTRANSFERASE COMPONENT OF PYRUVATE DEHYDROGENASE COMPLEX"/>
    <property type="match status" value="1"/>
</dbReference>
<dbReference type="AlphaFoldDB" id="A0A4P7C0I3"/>
<evidence type="ECO:0000256" key="8">
    <source>
        <dbReference type="ARBA" id="ARBA00048370"/>
    </source>
</evidence>
<evidence type="ECO:0000256" key="1">
    <source>
        <dbReference type="ARBA" id="ARBA00001938"/>
    </source>
</evidence>
<dbReference type="Gene3D" id="4.10.320.10">
    <property type="entry name" value="E3-binding domain"/>
    <property type="match status" value="1"/>
</dbReference>
<dbReference type="Pfam" id="PF00198">
    <property type="entry name" value="2-oxoacid_dh"/>
    <property type="match status" value="1"/>
</dbReference>
<dbReference type="EC" id="2.3.1.-" evidence="9"/>
<gene>
    <name evidence="13" type="ORF">E3U44_11635</name>
</gene>
<organism evidence="13 14">
    <name type="scientific">Nitrosococcus wardiae</name>
    <dbReference type="NCBI Taxonomy" id="1814290"/>
    <lineage>
        <taxon>Bacteria</taxon>
        <taxon>Pseudomonadati</taxon>
        <taxon>Pseudomonadota</taxon>
        <taxon>Gammaproteobacteria</taxon>
        <taxon>Chromatiales</taxon>
        <taxon>Chromatiaceae</taxon>
        <taxon>Nitrosococcus</taxon>
    </lineage>
</organism>
<dbReference type="RefSeq" id="WP_134358357.1">
    <property type="nucleotide sequence ID" value="NZ_CP038033.1"/>
</dbReference>
<dbReference type="PROSITE" id="PS50968">
    <property type="entry name" value="BIOTINYL_LIPOYL"/>
    <property type="match status" value="1"/>
</dbReference>
<dbReference type="Pfam" id="PF02817">
    <property type="entry name" value="E3_binding"/>
    <property type="match status" value="1"/>
</dbReference>
<keyword evidence="4 9" id="KW-0808">Transferase</keyword>
<evidence type="ECO:0000256" key="4">
    <source>
        <dbReference type="ARBA" id="ARBA00022679"/>
    </source>
</evidence>
<dbReference type="PANTHER" id="PTHR43178">
    <property type="entry name" value="DIHYDROLIPOAMIDE ACETYLTRANSFERASE COMPONENT OF PYRUVATE DEHYDROGENASE COMPLEX"/>
    <property type="match status" value="1"/>
</dbReference>
<proteinExistence type="inferred from homology"/>
<dbReference type="InterPro" id="IPR001078">
    <property type="entry name" value="2-oxoacid_DH_actylTfrase"/>
</dbReference>
<accession>A0A4P7C0I3</accession>
<dbReference type="InterPro" id="IPR003016">
    <property type="entry name" value="2-oxoA_DH_lipoyl-BS"/>
</dbReference>
<evidence type="ECO:0000259" key="11">
    <source>
        <dbReference type="PROSITE" id="PS50968"/>
    </source>
</evidence>
<feature type="region of interest" description="Disordered" evidence="10">
    <location>
        <begin position="80"/>
        <end position="99"/>
    </location>
</feature>
<dbReference type="PROSITE" id="PS00189">
    <property type="entry name" value="LIPOYL"/>
    <property type="match status" value="1"/>
</dbReference>
<dbReference type="InterPro" id="IPR000089">
    <property type="entry name" value="Biotin_lipoyl"/>
</dbReference>
<evidence type="ECO:0000256" key="9">
    <source>
        <dbReference type="RuleBase" id="RU003423"/>
    </source>
</evidence>
<dbReference type="OrthoDB" id="9805770at2"/>
<evidence type="ECO:0000313" key="13">
    <source>
        <dbReference type="EMBL" id="QBQ55089.1"/>
    </source>
</evidence>
<dbReference type="EMBL" id="CP038033">
    <property type="protein sequence ID" value="QBQ55089.1"/>
    <property type="molecule type" value="Genomic_DNA"/>
</dbReference>
<dbReference type="FunFam" id="3.30.559.10:FF:000004">
    <property type="entry name" value="Acetyltransferase component of pyruvate dehydrogenase complex"/>
    <property type="match status" value="1"/>
</dbReference>
<dbReference type="GO" id="GO:0005737">
    <property type="term" value="C:cytoplasm"/>
    <property type="evidence" value="ECO:0007669"/>
    <property type="project" value="TreeGrafter"/>
</dbReference>
<dbReference type="InterPro" id="IPR036625">
    <property type="entry name" value="E3-bd_dom_sf"/>
</dbReference>
<sequence length="447" mass="48828">MAHEFKLPELGENIETGDVAKVLVSPGDVLKKDQPVLELETDKAVVEIPSTVSGKVKELRVQKGDQITIGQVILTLEDEGEEVKEEVPAEKTEPKAEETHKILEKEAAAEESKQPTPEIPSIEASTQGGAKREMAPAPETETLAPVPATPSVRRLARELGVDIYQVPGSGPGGRISVDDVKHYVRDLVSQRRAAPAPEAVSPAAPSLPLPPFEKWGAVEREPMSKVRRKTAEQMLQAWTIPHVTQHDQADITQLEQDRKRFAKRVEQAGGKLTLTAIALKVVAAALKVFPRFNTSVDLSTKVLVYKQYYHIGVAVDTAYGLLVPVIREVDQKNITQLAAELTGLGEKARSRKLSPEEMAGGTFTITNLGGLGGTHFTPIIHWPEVAILGISRAKMAPLYVEGEFQPRLLLPLSLSYDHRVIDGADAVRFLRWIAEALEDPLLLSLEG</sequence>
<comment type="catalytic activity">
    <reaction evidence="8">
        <text>N(6)-[(R)-dihydrolipoyl]-L-lysyl-[protein] + acetyl-CoA = N(6)-[(R)-S(8)-acetyldihydrolipoyl]-L-lysyl-[protein] + CoA</text>
        <dbReference type="Rhea" id="RHEA:17017"/>
        <dbReference type="Rhea" id="RHEA-COMP:10475"/>
        <dbReference type="Rhea" id="RHEA-COMP:10478"/>
        <dbReference type="ChEBI" id="CHEBI:57287"/>
        <dbReference type="ChEBI" id="CHEBI:57288"/>
        <dbReference type="ChEBI" id="CHEBI:83100"/>
        <dbReference type="ChEBI" id="CHEBI:83111"/>
        <dbReference type="EC" id="2.3.1.12"/>
    </reaction>
</comment>
<dbReference type="CDD" id="cd06849">
    <property type="entry name" value="lipoyl_domain"/>
    <property type="match status" value="1"/>
</dbReference>
<dbReference type="InterPro" id="IPR050743">
    <property type="entry name" value="2-oxoacid_DH_E2_comp"/>
</dbReference>
<keyword evidence="14" id="KW-1185">Reference proteome</keyword>
<dbReference type="Proteomes" id="UP000294325">
    <property type="component" value="Chromosome"/>
</dbReference>
<dbReference type="GO" id="GO:0004742">
    <property type="term" value="F:dihydrolipoyllysine-residue acetyltransferase activity"/>
    <property type="evidence" value="ECO:0007669"/>
    <property type="project" value="UniProtKB-EC"/>
</dbReference>
<dbReference type="InterPro" id="IPR023213">
    <property type="entry name" value="CAT-like_dom_sf"/>
</dbReference>